<keyword evidence="3" id="KW-1185">Reference proteome</keyword>
<sequence length="786" mass="91810">MQMSHSRAKKILQISMQNEQHELNETNNSVLFVNNQFPNPYDALVGHDSVASNSASSTFFDNGNIDCIENEKPGVEYIYNPKSFDSKSFDNQTCFNTQTYEIVKNVVIEDIFPLETEQLSPSSHTVQVRSLCLTPSLIYNSENASNSFEPSQSYLSTSNDKSDDDLAVPLTQKKLTAHETIPPNLPTYLTSTACPELINKLVDYSDTDSESEEPVIKRKKRCQVKKEEWTSEINIKNREKGKEYCGKEQVDGEWKKNIKKPKKVLKPRCSCKEKRNSVIQCHSISEDDRKILFDKFWNMTWDEKRVYLDNLVKNLHTNRQRDRKDPQKSKRVNTFIYHLKKGEDMIRVCKTLFLNTFSMGKSCIWGWKVEVAGKNTDEQLPETTRRNLFDQEIKTLQDFLDDLPKMPSHYCRKRTTQTYIQPDISSKQQLYKMYRDHCESKNKKTLSIATFTNTLTIQKIALFKPKKDLCDICNGYKMGHITKETYEEHVNKKNEARMEKESDKEKKEFVFTADLQAVLLAPRPYVSSNYYKTKLCVHNWCIYDMKTSDGYCFLWNEAEGGLNSDEFATILTNFFMNKVVPKMGDNNRFITLYTDGCTYQNRNVTLSNALLNMAMLNNVTIEQKYLELGHTQMEVDSMHAMIEKKLKNQVINVPAEYITICKNAKKSKPYTVEYLNYSYFKNFKNLPFYTSIRPGKMKGDPKVTDIRALKYAPSGEIFYKLKLTDEYKLLNQRRNARINNIPFNNIPNLYNERRKITKKKFLDLQQLKNSMPRDYQNYYDNLPHEA</sequence>
<dbReference type="PANTHER" id="PTHR10773:SF19">
    <property type="match status" value="1"/>
</dbReference>
<dbReference type="PANTHER" id="PTHR10773">
    <property type="entry name" value="DNA-DIRECTED RNA POLYMERASES I, II, AND III SUBUNIT RPABC2"/>
    <property type="match status" value="1"/>
</dbReference>
<dbReference type="EMBL" id="CAVLGL010000024">
    <property type="protein sequence ID" value="CAK1580819.1"/>
    <property type="molecule type" value="Genomic_DNA"/>
</dbReference>
<reference evidence="2 3" key="1">
    <citation type="submission" date="2023-11" db="EMBL/GenBank/DDBJ databases">
        <authorList>
            <person name="Hedman E."/>
            <person name="Englund M."/>
            <person name="Stromberg M."/>
            <person name="Nyberg Akerstrom W."/>
            <person name="Nylinder S."/>
            <person name="Jareborg N."/>
            <person name="Kallberg Y."/>
            <person name="Kronander E."/>
        </authorList>
    </citation>
    <scope>NUCLEOTIDE SEQUENCE [LARGE SCALE GENOMIC DNA]</scope>
</reference>
<dbReference type="AlphaFoldDB" id="A0AAV1KEM9"/>
<comment type="caution">
    <text evidence="2">The sequence shown here is derived from an EMBL/GenBank/DDBJ whole genome shotgun (WGS) entry which is preliminary data.</text>
</comment>
<evidence type="ECO:0000313" key="2">
    <source>
        <dbReference type="EMBL" id="CAK1580819.1"/>
    </source>
</evidence>
<organism evidence="2 3">
    <name type="scientific">Parnassius mnemosyne</name>
    <name type="common">clouded apollo</name>
    <dbReference type="NCBI Taxonomy" id="213953"/>
    <lineage>
        <taxon>Eukaryota</taxon>
        <taxon>Metazoa</taxon>
        <taxon>Ecdysozoa</taxon>
        <taxon>Arthropoda</taxon>
        <taxon>Hexapoda</taxon>
        <taxon>Insecta</taxon>
        <taxon>Pterygota</taxon>
        <taxon>Neoptera</taxon>
        <taxon>Endopterygota</taxon>
        <taxon>Lepidoptera</taxon>
        <taxon>Glossata</taxon>
        <taxon>Ditrysia</taxon>
        <taxon>Papilionoidea</taxon>
        <taxon>Papilionidae</taxon>
        <taxon>Parnassiinae</taxon>
        <taxon>Parnassini</taxon>
        <taxon>Parnassius</taxon>
        <taxon>Driopa</taxon>
    </lineage>
</organism>
<name>A0AAV1KEM9_9NEOP</name>
<evidence type="ECO:0000256" key="1">
    <source>
        <dbReference type="SAM" id="MobiDB-lite"/>
    </source>
</evidence>
<evidence type="ECO:0008006" key="4">
    <source>
        <dbReference type="Google" id="ProtNLM"/>
    </source>
</evidence>
<dbReference type="Proteomes" id="UP001314205">
    <property type="component" value="Unassembled WGS sequence"/>
</dbReference>
<accession>A0AAV1KEM9</accession>
<gene>
    <name evidence="2" type="ORF">PARMNEM_LOCUS2562</name>
</gene>
<evidence type="ECO:0000313" key="3">
    <source>
        <dbReference type="Proteomes" id="UP001314205"/>
    </source>
</evidence>
<proteinExistence type="predicted"/>
<feature type="compositionally biased region" description="Polar residues" evidence="1">
    <location>
        <begin position="144"/>
        <end position="159"/>
    </location>
</feature>
<feature type="region of interest" description="Disordered" evidence="1">
    <location>
        <begin position="144"/>
        <end position="165"/>
    </location>
</feature>
<protein>
    <recommendedName>
        <fullName evidence="4">Integrase catalytic domain-containing protein</fullName>
    </recommendedName>
</protein>